<protein>
    <submittedName>
        <fullName evidence="2">Ribonuclease H-like domain-containing protein</fullName>
    </submittedName>
</protein>
<evidence type="ECO:0000313" key="2">
    <source>
        <dbReference type="EMBL" id="GEY73315.1"/>
    </source>
</evidence>
<accession>A0A699HV44</accession>
<name>A0A699HV44_TANCI</name>
<comment type="caution">
    <text evidence="2">The sequence shown here is derived from an EMBL/GenBank/DDBJ whole genome shotgun (WGS) entry which is preliminary data.</text>
</comment>
<dbReference type="EMBL" id="BKCJ010204501">
    <property type="protein sequence ID" value="GEY73315.1"/>
    <property type="molecule type" value="Genomic_DNA"/>
</dbReference>
<keyword evidence="1" id="KW-0175">Coiled coil</keyword>
<dbReference type="AlphaFoldDB" id="A0A699HV44"/>
<organism evidence="2">
    <name type="scientific">Tanacetum cinerariifolium</name>
    <name type="common">Dalmatian daisy</name>
    <name type="synonym">Chrysanthemum cinerariifolium</name>
    <dbReference type="NCBI Taxonomy" id="118510"/>
    <lineage>
        <taxon>Eukaryota</taxon>
        <taxon>Viridiplantae</taxon>
        <taxon>Streptophyta</taxon>
        <taxon>Embryophyta</taxon>
        <taxon>Tracheophyta</taxon>
        <taxon>Spermatophyta</taxon>
        <taxon>Magnoliopsida</taxon>
        <taxon>eudicotyledons</taxon>
        <taxon>Gunneridae</taxon>
        <taxon>Pentapetalae</taxon>
        <taxon>asterids</taxon>
        <taxon>campanulids</taxon>
        <taxon>Asterales</taxon>
        <taxon>Asteraceae</taxon>
        <taxon>Asteroideae</taxon>
        <taxon>Anthemideae</taxon>
        <taxon>Anthemidinae</taxon>
        <taxon>Tanacetum</taxon>
    </lineage>
</organism>
<sequence length="454" mass="52440">MDYTSQGSSSSDTKVHTYSKECLKSYEALQKQYDQQYEAFKKYHLEIIAYQVGLESLESRIVVHEKNEAVYEEDIKILKIDVMLRDNALSELKNQMKNALKENDDLKFKLEKFETSSHNLTKLINCQLSANDKTGLGYDSQMNKSDLNDVYVNESQVIGNILIDSHESDGEDNKVNDKFKKSKGYYAVLPPYKRNYMPLRAKLSYVGLDDSVFKIVVSETATSVNEIETSTSKISKETLEKPKTIWPSAPIIEEWESDSKDENVVEKTEVKKTVKPKLETIKFVNARNTTVENESKVEKPVKKPVKYAEMYNSQKPRGNKRNWNNQKSQQLGNNFVMHNKACYICGSFYHLQYTCKQKRHLNGKREEKPVWNNVGRVNHQNSLRITHLNLKRHMVPRRILTRSGLISLNTARQSHLNDVCYCFSRQVNTARPKAVINDVRTNRVNDVKASACWV</sequence>
<gene>
    <name evidence="2" type="ORF">Tci_445289</name>
</gene>
<proteinExistence type="predicted"/>
<evidence type="ECO:0000256" key="1">
    <source>
        <dbReference type="SAM" id="Coils"/>
    </source>
</evidence>
<feature type="coiled-coil region" evidence="1">
    <location>
        <begin position="54"/>
        <end position="116"/>
    </location>
</feature>
<reference evidence="2" key="1">
    <citation type="journal article" date="2019" name="Sci. Rep.">
        <title>Draft genome of Tanacetum cinerariifolium, the natural source of mosquito coil.</title>
        <authorList>
            <person name="Yamashiro T."/>
            <person name="Shiraishi A."/>
            <person name="Satake H."/>
            <person name="Nakayama K."/>
        </authorList>
    </citation>
    <scope>NUCLEOTIDE SEQUENCE</scope>
</reference>